<comment type="caution">
    <text evidence="4">The sequence shown here is derived from an EMBL/GenBank/DDBJ whole genome shotgun (WGS) entry which is preliminary data.</text>
</comment>
<dbReference type="CDD" id="cd01449">
    <property type="entry name" value="TST_Repeat_2"/>
    <property type="match status" value="1"/>
</dbReference>
<evidence type="ECO:0000313" key="5">
    <source>
        <dbReference type="Proteomes" id="UP000295122"/>
    </source>
</evidence>
<feature type="domain" description="Rhodanese" evidence="3">
    <location>
        <begin position="17"/>
        <end position="128"/>
    </location>
</feature>
<feature type="region of interest" description="Disordered" evidence="2">
    <location>
        <begin position="275"/>
        <end position="295"/>
    </location>
</feature>
<dbReference type="EMBL" id="SNZR01000014">
    <property type="protein sequence ID" value="TDR88994.1"/>
    <property type="molecule type" value="Genomic_DNA"/>
</dbReference>
<dbReference type="InterPro" id="IPR051126">
    <property type="entry name" value="Thiosulfate_sulfurtransferase"/>
</dbReference>
<dbReference type="SUPFAM" id="SSF52821">
    <property type="entry name" value="Rhodanese/Cell cycle control phosphatase"/>
    <property type="match status" value="2"/>
</dbReference>
<dbReference type="PROSITE" id="PS50206">
    <property type="entry name" value="RHODANESE_3"/>
    <property type="match status" value="2"/>
</dbReference>
<dbReference type="Pfam" id="PF00581">
    <property type="entry name" value="Rhodanese"/>
    <property type="match status" value="2"/>
</dbReference>
<feature type="domain" description="Rhodanese" evidence="3">
    <location>
        <begin position="159"/>
        <end position="279"/>
    </location>
</feature>
<dbReference type="AlphaFoldDB" id="A0A4R7BTB7"/>
<dbReference type="PANTHER" id="PTHR43855">
    <property type="entry name" value="THIOSULFATE SULFURTRANSFERASE"/>
    <property type="match status" value="1"/>
</dbReference>
<keyword evidence="1" id="KW-0677">Repeat</keyword>
<evidence type="ECO:0000256" key="1">
    <source>
        <dbReference type="ARBA" id="ARBA00022737"/>
    </source>
</evidence>
<dbReference type="SMART" id="SM00450">
    <property type="entry name" value="RHOD"/>
    <property type="match status" value="2"/>
</dbReference>
<dbReference type="PROSITE" id="PS00380">
    <property type="entry name" value="RHODANESE_1"/>
    <property type="match status" value="1"/>
</dbReference>
<keyword evidence="4" id="KW-0670">Pyruvate</keyword>
<evidence type="ECO:0000256" key="2">
    <source>
        <dbReference type="SAM" id="MobiDB-lite"/>
    </source>
</evidence>
<evidence type="ECO:0000259" key="3">
    <source>
        <dbReference type="PROSITE" id="PS50206"/>
    </source>
</evidence>
<reference evidence="4 5" key="1">
    <citation type="submission" date="2019-03" db="EMBL/GenBank/DDBJ databases">
        <title>Genomic Encyclopedia of Type Strains, Phase IV (KMG-IV): sequencing the most valuable type-strain genomes for metagenomic binning, comparative biology and taxonomic classification.</title>
        <authorList>
            <person name="Goeker M."/>
        </authorList>
    </citation>
    <scope>NUCLEOTIDE SEQUENCE [LARGE SCALE GENOMIC DNA]</scope>
    <source>
        <strain evidence="4 5">DSM 25903</strain>
    </source>
</reference>
<protein>
    <submittedName>
        <fullName evidence="4">Thiosulfate/3-mercaptopyruvate sulfurtransferase</fullName>
    </submittedName>
</protein>
<proteinExistence type="predicted"/>
<dbReference type="InterPro" id="IPR036873">
    <property type="entry name" value="Rhodanese-like_dom_sf"/>
</dbReference>
<dbReference type="RefSeq" id="WP_133772351.1">
    <property type="nucleotide sequence ID" value="NZ_SNZR01000014.1"/>
</dbReference>
<keyword evidence="5" id="KW-1185">Reference proteome</keyword>
<keyword evidence="4" id="KW-0808">Transferase</keyword>
<dbReference type="GO" id="GO:0004792">
    <property type="term" value="F:thiosulfate-cyanide sulfurtransferase activity"/>
    <property type="evidence" value="ECO:0007669"/>
    <property type="project" value="InterPro"/>
</dbReference>
<name>A0A4R7BTB7_9HYPH</name>
<dbReference type="OrthoDB" id="9781034at2"/>
<dbReference type="InterPro" id="IPR001307">
    <property type="entry name" value="Thiosulphate_STrfase_CS"/>
</dbReference>
<gene>
    <name evidence="4" type="ORF">EV668_3479</name>
</gene>
<dbReference type="Gene3D" id="3.40.250.10">
    <property type="entry name" value="Rhodanese-like domain"/>
    <property type="match status" value="2"/>
</dbReference>
<dbReference type="Proteomes" id="UP000295122">
    <property type="component" value="Unassembled WGS sequence"/>
</dbReference>
<organism evidence="4 5">
    <name type="scientific">Enterovirga rhinocerotis</name>
    <dbReference type="NCBI Taxonomy" id="1339210"/>
    <lineage>
        <taxon>Bacteria</taxon>
        <taxon>Pseudomonadati</taxon>
        <taxon>Pseudomonadota</taxon>
        <taxon>Alphaproteobacteria</taxon>
        <taxon>Hyphomicrobiales</taxon>
        <taxon>Methylobacteriaceae</taxon>
        <taxon>Enterovirga</taxon>
    </lineage>
</organism>
<accession>A0A4R7BTB7</accession>
<sequence>MSESILISPNDVEALLKEGGVVPIDTRAPEAYAAGHIPGAVNIHDIFTYLASSTPEGVAAMKDKFAETFGAAGLGGEETAVLYEASMDTGFGQSCRGYTLLKYLGYPKVKILHGGYAAWTAAGGATTTEPTVPSAKTFTVDPAAASLFVGLEEMKAAVADDGIVKLDTRDVDEWIGESSSPYGKDFCPRKGRIPKARWIEWYRMMKPTPAGKMLKSKDEILAECATAGIGTDTPVVLYCFKGARASNTLVALKEAGIEDVRLYFGSWNEWSRDPSLPIEEGRPGSAPPAFSQAAE</sequence>
<dbReference type="PANTHER" id="PTHR43855:SF1">
    <property type="entry name" value="THIOSULFATE SULFURTRANSFERASE"/>
    <property type="match status" value="1"/>
</dbReference>
<dbReference type="InterPro" id="IPR001763">
    <property type="entry name" value="Rhodanese-like_dom"/>
</dbReference>
<evidence type="ECO:0000313" key="4">
    <source>
        <dbReference type="EMBL" id="TDR88994.1"/>
    </source>
</evidence>